<dbReference type="SUPFAM" id="SSF57850">
    <property type="entry name" value="RING/U-box"/>
    <property type="match status" value="1"/>
</dbReference>
<protein>
    <recommendedName>
        <fullName evidence="3">RING-type E3 ubiquitin transferase</fullName>
        <ecNumber evidence="3">2.3.2.27</ecNumber>
    </recommendedName>
</protein>
<feature type="repeat" description="NHL" evidence="9">
    <location>
        <begin position="402"/>
        <end position="445"/>
    </location>
</feature>
<dbReference type="PANTHER" id="PTHR25462:SF229">
    <property type="entry name" value="TRANSCRIPTION INTERMEDIARY FACTOR 1-BETA"/>
    <property type="match status" value="1"/>
</dbReference>
<dbReference type="InterPro" id="IPR047153">
    <property type="entry name" value="TRIM45/56/19-like"/>
</dbReference>
<dbReference type="Pfam" id="PF01436">
    <property type="entry name" value="NHL"/>
    <property type="match status" value="1"/>
</dbReference>
<dbReference type="EMBL" id="GG666548">
    <property type="protein sequence ID" value="EEN56836.1"/>
    <property type="molecule type" value="Genomic_DNA"/>
</dbReference>
<dbReference type="InterPro" id="IPR018957">
    <property type="entry name" value="Znf_C3HC4_RING-type"/>
</dbReference>
<dbReference type="InParanoid" id="C3YRT1"/>
<proteinExistence type="inferred from homology"/>
<dbReference type="InterPro" id="IPR017907">
    <property type="entry name" value="Znf_RING_CS"/>
</dbReference>
<dbReference type="PROSITE" id="PS51125">
    <property type="entry name" value="NHL"/>
    <property type="match status" value="2"/>
</dbReference>
<dbReference type="PROSITE" id="PS00518">
    <property type="entry name" value="ZF_RING_1"/>
    <property type="match status" value="1"/>
</dbReference>
<evidence type="ECO:0000256" key="1">
    <source>
        <dbReference type="ARBA" id="ARBA00000900"/>
    </source>
</evidence>
<dbReference type="SMART" id="SM00184">
    <property type="entry name" value="RING"/>
    <property type="match status" value="1"/>
</dbReference>
<comment type="catalytic activity">
    <reaction evidence="1">
        <text>S-ubiquitinyl-[E2 ubiquitin-conjugating enzyme]-L-cysteine + [acceptor protein]-L-lysine = [E2 ubiquitin-conjugating enzyme]-L-cysteine + N(6)-ubiquitinyl-[acceptor protein]-L-lysine.</text>
        <dbReference type="EC" id="2.3.2.27"/>
    </reaction>
</comment>
<evidence type="ECO:0000256" key="6">
    <source>
        <dbReference type="ARBA" id="ARBA00022771"/>
    </source>
</evidence>
<evidence type="ECO:0000313" key="12">
    <source>
        <dbReference type="EMBL" id="EEN56836.1"/>
    </source>
</evidence>
<sequence>MASNAISEITDEFLVCQICLEDFRQPKMLPCLHTFCQPCLERLLATEPRVGKLNCPTCRQDVPLPESGVQGLKSNFLVGKLHDILQQQTRGKEDTDEPQAKRLPCTACERGNPAEFYCVECTDYLCHVCHDTHRGLKMSKYHKVLTTQDLKSGQLATELRARQTSRCEDHNELNKFYCDSCHRVICLHCVVTAHRDHQYVEIEKAAEREKAKIRAKLLTVKNTVNLHEKWIEELQSVKNDWPLQVQNIEEQIETRAKAIIEAVQKVKSEKISQLCAMNAAREKQMKAAMEAAEVDLASAKSCVQFTDNVLEYGSPTEVMAVARELTARMEQTADKKATERAEQTKGFMNLNFDPPAGDVEHDVAKLTGGIKQTAVSLTSTELQVWTNVTSGTRKAKGSPKLLKTVGDEGRGDGQFEYPTSLCLTAGGDIVVTDRDNRRLQFLDKNGSFKKKVELAFKPLCLAVLPNGDLLVTGDEHRIHVLDKHSGRESRVIQVTGAVEKATVTQGIAVDSLGRIIVTIGYQVFVLHPSGDVILKLGDKGQGQQQSLRVTVNSSNQIIISDWDNHILKILDPAGRHLFTCGSHGRGPGQLNVPYCVITDSEDSIIVADCGNSRVSVFSLDGTFIRNVLTREEHGLNYPTGLTLTNDGHLVVSDRHSVKMFNM</sequence>
<evidence type="ECO:0000256" key="2">
    <source>
        <dbReference type="ARBA" id="ARBA00008518"/>
    </source>
</evidence>
<dbReference type="AlphaFoldDB" id="C3YRT1"/>
<dbReference type="SMART" id="SM00336">
    <property type="entry name" value="BBOX"/>
    <property type="match status" value="2"/>
</dbReference>
<dbReference type="STRING" id="7739.C3YRT1"/>
<accession>C3YRT1</accession>
<dbReference type="InterPro" id="IPR000315">
    <property type="entry name" value="Znf_B-box"/>
</dbReference>
<evidence type="ECO:0000256" key="3">
    <source>
        <dbReference type="ARBA" id="ARBA00012483"/>
    </source>
</evidence>
<keyword evidence="7" id="KW-0862">Zinc</keyword>
<dbReference type="Gene3D" id="3.30.40.10">
    <property type="entry name" value="Zinc/RING finger domain, C3HC4 (zinc finger)"/>
    <property type="match status" value="1"/>
</dbReference>
<dbReference type="GO" id="GO:0061630">
    <property type="term" value="F:ubiquitin protein ligase activity"/>
    <property type="evidence" value="ECO:0007669"/>
    <property type="project" value="UniProtKB-EC"/>
</dbReference>
<feature type="domain" description="RING-type" evidence="10">
    <location>
        <begin position="16"/>
        <end position="59"/>
    </location>
</feature>
<feature type="domain" description="B box-type" evidence="11">
    <location>
        <begin position="100"/>
        <end position="147"/>
    </location>
</feature>
<evidence type="ECO:0000256" key="4">
    <source>
        <dbReference type="ARBA" id="ARBA00022723"/>
    </source>
</evidence>
<keyword evidence="4" id="KW-0479">Metal-binding</keyword>
<evidence type="ECO:0000256" key="5">
    <source>
        <dbReference type="ARBA" id="ARBA00022737"/>
    </source>
</evidence>
<keyword evidence="6 8" id="KW-0863">Zinc-finger</keyword>
<dbReference type="Gene3D" id="3.30.160.60">
    <property type="entry name" value="Classic Zinc Finger"/>
    <property type="match status" value="1"/>
</dbReference>
<dbReference type="Pfam" id="PF00097">
    <property type="entry name" value="zf-C3HC4"/>
    <property type="match status" value="1"/>
</dbReference>
<comment type="similarity">
    <text evidence="2">Belongs to the TRIM/RBCC family.</text>
</comment>
<evidence type="ECO:0000256" key="9">
    <source>
        <dbReference type="PROSITE-ProRule" id="PRU00504"/>
    </source>
</evidence>
<dbReference type="InterPro" id="IPR001258">
    <property type="entry name" value="NHL_repeat"/>
</dbReference>
<dbReference type="FunFam" id="3.30.40.10:FF:000362">
    <property type="entry name" value="E3 ubiquitin-protein ligase TRIM56"/>
    <property type="match status" value="1"/>
</dbReference>
<name>C3YRT1_BRAFL</name>
<dbReference type="InterPro" id="IPR001841">
    <property type="entry name" value="Znf_RING"/>
</dbReference>
<dbReference type="SUPFAM" id="SSF101898">
    <property type="entry name" value="NHL repeat"/>
    <property type="match status" value="1"/>
</dbReference>
<dbReference type="eggNOG" id="KOG2177">
    <property type="taxonomic scope" value="Eukaryota"/>
</dbReference>
<feature type="domain" description="B box-type" evidence="11">
    <location>
        <begin position="162"/>
        <end position="202"/>
    </location>
</feature>
<evidence type="ECO:0000259" key="11">
    <source>
        <dbReference type="PROSITE" id="PS50119"/>
    </source>
</evidence>
<keyword evidence="5" id="KW-0677">Repeat</keyword>
<dbReference type="EC" id="2.3.2.27" evidence="3"/>
<dbReference type="SUPFAM" id="SSF57845">
    <property type="entry name" value="B-box zinc-binding domain"/>
    <property type="match status" value="1"/>
</dbReference>
<dbReference type="PANTHER" id="PTHR25462">
    <property type="entry name" value="BONUS, ISOFORM C-RELATED"/>
    <property type="match status" value="1"/>
</dbReference>
<dbReference type="Pfam" id="PF00643">
    <property type="entry name" value="zf-B_box"/>
    <property type="match status" value="2"/>
</dbReference>
<evidence type="ECO:0000256" key="8">
    <source>
        <dbReference type="PROSITE-ProRule" id="PRU00024"/>
    </source>
</evidence>
<organism>
    <name type="scientific">Branchiostoma floridae</name>
    <name type="common">Florida lancelet</name>
    <name type="synonym">Amphioxus</name>
    <dbReference type="NCBI Taxonomy" id="7739"/>
    <lineage>
        <taxon>Eukaryota</taxon>
        <taxon>Metazoa</taxon>
        <taxon>Chordata</taxon>
        <taxon>Cephalochordata</taxon>
        <taxon>Leptocardii</taxon>
        <taxon>Amphioxiformes</taxon>
        <taxon>Branchiostomatidae</taxon>
        <taxon>Branchiostoma</taxon>
    </lineage>
</organism>
<evidence type="ECO:0000259" key="10">
    <source>
        <dbReference type="PROSITE" id="PS50089"/>
    </source>
</evidence>
<dbReference type="GO" id="GO:0008270">
    <property type="term" value="F:zinc ion binding"/>
    <property type="evidence" value="ECO:0007669"/>
    <property type="project" value="UniProtKB-KW"/>
</dbReference>
<evidence type="ECO:0000256" key="7">
    <source>
        <dbReference type="ARBA" id="ARBA00022833"/>
    </source>
</evidence>
<dbReference type="Gene3D" id="2.120.10.30">
    <property type="entry name" value="TolB, C-terminal domain"/>
    <property type="match status" value="2"/>
</dbReference>
<dbReference type="InterPro" id="IPR013083">
    <property type="entry name" value="Znf_RING/FYVE/PHD"/>
</dbReference>
<gene>
    <name evidence="12" type="ORF">BRAFLDRAFT_75885</name>
</gene>
<dbReference type="PROSITE" id="PS50089">
    <property type="entry name" value="ZF_RING_2"/>
    <property type="match status" value="1"/>
</dbReference>
<feature type="repeat" description="NHL" evidence="9">
    <location>
        <begin position="577"/>
        <end position="620"/>
    </location>
</feature>
<dbReference type="InterPro" id="IPR011042">
    <property type="entry name" value="6-blade_b-propeller_TolB-like"/>
</dbReference>
<dbReference type="PROSITE" id="PS50119">
    <property type="entry name" value="ZF_BBOX"/>
    <property type="match status" value="2"/>
</dbReference>
<reference evidence="12" key="1">
    <citation type="journal article" date="2008" name="Nature">
        <title>The amphioxus genome and the evolution of the chordate karyotype.</title>
        <authorList>
            <consortium name="US DOE Joint Genome Institute (JGI-PGF)"/>
            <person name="Putnam N.H."/>
            <person name="Butts T."/>
            <person name="Ferrier D.E.K."/>
            <person name="Furlong R.F."/>
            <person name="Hellsten U."/>
            <person name="Kawashima T."/>
            <person name="Robinson-Rechavi M."/>
            <person name="Shoguchi E."/>
            <person name="Terry A."/>
            <person name="Yu J.-K."/>
            <person name="Benito-Gutierrez E.L."/>
            <person name="Dubchak I."/>
            <person name="Garcia-Fernandez J."/>
            <person name="Gibson-Brown J.J."/>
            <person name="Grigoriev I.V."/>
            <person name="Horton A.C."/>
            <person name="de Jong P.J."/>
            <person name="Jurka J."/>
            <person name="Kapitonov V.V."/>
            <person name="Kohara Y."/>
            <person name="Kuroki Y."/>
            <person name="Lindquist E."/>
            <person name="Lucas S."/>
            <person name="Osoegawa K."/>
            <person name="Pennacchio L.A."/>
            <person name="Salamov A.A."/>
            <person name="Satou Y."/>
            <person name="Sauka-Spengler T."/>
            <person name="Schmutz J."/>
            <person name="Shin-I T."/>
            <person name="Toyoda A."/>
            <person name="Bronner-Fraser M."/>
            <person name="Fujiyama A."/>
            <person name="Holland L.Z."/>
            <person name="Holland P.W.H."/>
            <person name="Satoh N."/>
            <person name="Rokhsar D.S."/>
        </authorList>
    </citation>
    <scope>NUCLEOTIDE SEQUENCE [LARGE SCALE GENOMIC DNA]</scope>
    <source>
        <strain evidence="12">S238N-H82</strain>
        <tissue evidence="12">Testes</tissue>
    </source>
</reference>